<dbReference type="Proteomes" id="UP000738376">
    <property type="component" value="Unassembled WGS sequence"/>
</dbReference>
<dbReference type="RefSeq" id="WP_169363337.1">
    <property type="nucleotide sequence ID" value="NZ_JAAVJL010000001.1"/>
</dbReference>
<dbReference type="EMBL" id="JAAVJL010000001">
    <property type="protein sequence ID" value="NMF58431.1"/>
    <property type="molecule type" value="Genomic_DNA"/>
</dbReference>
<dbReference type="InterPro" id="IPR050194">
    <property type="entry name" value="Glycosyltransferase_grp1"/>
</dbReference>
<evidence type="ECO:0000313" key="4">
    <source>
        <dbReference type="Proteomes" id="UP000738376"/>
    </source>
</evidence>
<evidence type="ECO:0000313" key="3">
    <source>
        <dbReference type="EMBL" id="NMF58431.1"/>
    </source>
</evidence>
<protein>
    <submittedName>
        <fullName evidence="3">Glycosyltransferase family 4 protein</fullName>
    </submittedName>
</protein>
<dbReference type="SUPFAM" id="SSF53756">
    <property type="entry name" value="UDP-Glycosyltransferase/glycogen phosphorylase"/>
    <property type="match status" value="1"/>
</dbReference>
<accession>A0ABX1LSF6</accession>
<evidence type="ECO:0000259" key="2">
    <source>
        <dbReference type="Pfam" id="PF13439"/>
    </source>
</evidence>
<evidence type="ECO:0000259" key="1">
    <source>
        <dbReference type="Pfam" id="PF00534"/>
    </source>
</evidence>
<dbReference type="Gene3D" id="3.40.50.2000">
    <property type="entry name" value="Glycogen Phosphorylase B"/>
    <property type="match status" value="3"/>
</dbReference>
<organism evidence="3 4">
    <name type="scientific">Pseudanabaena yagii GIHE-NHR1</name>
    <dbReference type="NCBI Taxonomy" id="2722753"/>
    <lineage>
        <taxon>Bacteria</taxon>
        <taxon>Bacillati</taxon>
        <taxon>Cyanobacteriota</taxon>
        <taxon>Cyanophyceae</taxon>
        <taxon>Pseudanabaenales</taxon>
        <taxon>Pseudanabaenaceae</taxon>
        <taxon>Pseudanabaena</taxon>
        <taxon>Pseudanabaena yagii</taxon>
    </lineage>
</organism>
<proteinExistence type="predicted"/>
<comment type="caution">
    <text evidence="3">The sequence shown here is derived from an EMBL/GenBank/DDBJ whole genome shotgun (WGS) entry which is preliminary data.</text>
</comment>
<dbReference type="Pfam" id="PF13439">
    <property type="entry name" value="Glyco_transf_4"/>
    <property type="match status" value="1"/>
</dbReference>
<gene>
    <name evidence="3" type="ORF">HC246_10455</name>
</gene>
<feature type="domain" description="Glycosyltransferase subfamily 4-like N-terminal" evidence="2">
    <location>
        <begin position="29"/>
        <end position="208"/>
    </location>
</feature>
<dbReference type="PANTHER" id="PTHR45947:SF13">
    <property type="entry name" value="TRANSFERASE"/>
    <property type="match status" value="1"/>
</dbReference>
<dbReference type="InterPro" id="IPR001296">
    <property type="entry name" value="Glyco_trans_1"/>
</dbReference>
<feature type="domain" description="Glycosyl transferase family 1" evidence="1">
    <location>
        <begin position="218"/>
        <end position="374"/>
    </location>
</feature>
<dbReference type="PANTHER" id="PTHR45947">
    <property type="entry name" value="SULFOQUINOVOSYL TRANSFERASE SQD2"/>
    <property type="match status" value="1"/>
</dbReference>
<dbReference type="CDD" id="cd03801">
    <property type="entry name" value="GT4_PimA-like"/>
    <property type="match status" value="1"/>
</dbReference>
<name>A0ABX1LSF6_9CYAN</name>
<dbReference type="InterPro" id="IPR028098">
    <property type="entry name" value="Glyco_trans_4-like_N"/>
</dbReference>
<reference evidence="3 4" key="1">
    <citation type="submission" date="2020-03" db="EMBL/GenBank/DDBJ databases">
        <title>Draft Genome Sequence of 2-Methylisoborneol Producing Pseudanabaena yagii Strain GIHE-NHR1 Isolated from North Han River in South Korea.</title>
        <authorList>
            <person name="Jeong J."/>
        </authorList>
    </citation>
    <scope>NUCLEOTIDE SEQUENCE [LARGE SCALE GENOMIC DNA]</scope>
    <source>
        <strain evidence="3 4">GIHE-NHR1</strain>
    </source>
</reference>
<dbReference type="Pfam" id="PF00534">
    <property type="entry name" value="Glycos_transf_1"/>
    <property type="match status" value="1"/>
</dbReference>
<sequence>MDKPLHIVMLHNRYQYVGGEDVSTDADVELLRNYGHRVTLIEVHNDIIKSYSQFAKLQLFAETAWNFKVYREMRSQFQELKPDLVHVQNFFPLFSPSVHAAAKSLNIPTIQHLHNFRLGCLNGYLFRDGKICEICVGKNPWQGITYGCYRDSPIASLAVWAMITINRWRRTWWQDVDAFITPSQFSAQKLSEIGLIRERIYTINPYINPPNQENVSSHLSTTPNFLFVGRLSSEKGVITLLKAWMELNMPEWLLNIVGDGAEKSNLQKFVNDAGLKNVQFLGYLSSSQVTSAMQLATVIVVPSQWYETFGRVIVEAFACSKPVITSDLGALSELITSEHNGFLVPCDHVSMWAEKLRWCGTHPEEMRIMGNNAFETYQTLYTSSANYQKLMAIYERVLRH</sequence>
<keyword evidence="4" id="KW-1185">Reference proteome</keyword>